<feature type="transmembrane region" description="Helical" evidence="1">
    <location>
        <begin position="46"/>
        <end position="66"/>
    </location>
</feature>
<dbReference type="EMBL" id="JAPFFM010000007">
    <property type="protein sequence ID" value="KAJ6757168.1"/>
    <property type="molecule type" value="Genomic_DNA"/>
</dbReference>
<protein>
    <submittedName>
        <fullName evidence="2">Uncharacterized protein</fullName>
    </submittedName>
</protein>
<reference evidence="2" key="2">
    <citation type="journal article" date="2023" name="Int. J. Mol. Sci.">
        <title>De Novo Assembly and Annotation of 11 Diverse Shrub Willow (Salix) Genomes Reveals Novel Gene Organization in Sex-Linked Regions.</title>
        <authorList>
            <person name="Hyden B."/>
            <person name="Feng K."/>
            <person name="Yates T.B."/>
            <person name="Jawdy S."/>
            <person name="Cereghino C."/>
            <person name="Smart L.B."/>
            <person name="Muchero W."/>
        </authorList>
    </citation>
    <scope>NUCLEOTIDE SEQUENCE</scope>
    <source>
        <tissue evidence="2">Shoot tip</tissue>
    </source>
</reference>
<proteinExistence type="predicted"/>
<keyword evidence="1" id="KW-0472">Membrane</keyword>
<gene>
    <name evidence="2" type="ORF">OIU74_026419</name>
</gene>
<evidence type="ECO:0000256" key="1">
    <source>
        <dbReference type="SAM" id="Phobius"/>
    </source>
</evidence>
<name>A0A9Q1A3S4_9ROSI</name>
<accession>A0A9Q1A3S4</accession>
<dbReference type="Proteomes" id="UP001151752">
    <property type="component" value="Chromosome 13"/>
</dbReference>
<dbReference type="AlphaFoldDB" id="A0A9Q1A3S4"/>
<reference evidence="2" key="1">
    <citation type="submission" date="2022-11" db="EMBL/GenBank/DDBJ databases">
        <authorList>
            <person name="Hyden B.L."/>
            <person name="Feng K."/>
            <person name="Yates T."/>
            <person name="Jawdy S."/>
            <person name="Smart L.B."/>
            <person name="Muchero W."/>
        </authorList>
    </citation>
    <scope>NUCLEOTIDE SEQUENCE</scope>
    <source>
        <tissue evidence="2">Shoot tip</tissue>
    </source>
</reference>
<sequence>MGFNYWLGSQSLHYWTVWFAWLPPSPVLCIIHCFRQTYILSWNIFGFLNLSFTWFCCTHVNFLQLISHVL</sequence>
<evidence type="ECO:0000313" key="2">
    <source>
        <dbReference type="EMBL" id="KAJ6757168.1"/>
    </source>
</evidence>
<feature type="transmembrane region" description="Helical" evidence="1">
    <location>
        <begin position="12"/>
        <end position="34"/>
    </location>
</feature>
<keyword evidence="1" id="KW-0812">Transmembrane</keyword>
<keyword evidence="1" id="KW-1133">Transmembrane helix</keyword>
<comment type="caution">
    <text evidence="2">The sequence shown here is derived from an EMBL/GenBank/DDBJ whole genome shotgun (WGS) entry which is preliminary data.</text>
</comment>
<organism evidence="2 3">
    <name type="scientific">Salix koriyanagi</name>
    <dbReference type="NCBI Taxonomy" id="2511006"/>
    <lineage>
        <taxon>Eukaryota</taxon>
        <taxon>Viridiplantae</taxon>
        <taxon>Streptophyta</taxon>
        <taxon>Embryophyta</taxon>
        <taxon>Tracheophyta</taxon>
        <taxon>Spermatophyta</taxon>
        <taxon>Magnoliopsida</taxon>
        <taxon>eudicotyledons</taxon>
        <taxon>Gunneridae</taxon>
        <taxon>Pentapetalae</taxon>
        <taxon>rosids</taxon>
        <taxon>fabids</taxon>
        <taxon>Malpighiales</taxon>
        <taxon>Salicaceae</taxon>
        <taxon>Saliceae</taxon>
        <taxon>Salix</taxon>
    </lineage>
</organism>
<evidence type="ECO:0000313" key="3">
    <source>
        <dbReference type="Proteomes" id="UP001151752"/>
    </source>
</evidence>
<keyword evidence="3" id="KW-1185">Reference proteome</keyword>